<dbReference type="InterPro" id="IPR003615">
    <property type="entry name" value="HNH_nuc"/>
</dbReference>
<keyword evidence="2" id="KW-0378">Hydrolase</keyword>
<sequence length="309" mass="34532">MGKLVLLHKADSIYEDELDVVYDFPRPYLKAMQAAVGDWIVYYEPVKAGPRGYFAVAKIDRVIPNPKVEGRFLALIAPDSFLDFDRAVPRLLDGRPLESALAGPDGRPKSGGATQLAVRRLPEAEFARIVDLGLPQDLEHLEETRYGAPETGPGLEDAAAAFARPVLERLTRRPYRDVAFRRKVREAYDYRCAMSGLRLRNGGGRPEVQAAHIQPVERQGSDWVRNGLALSGTLHWMFDRGLVSIAEDGETILVSRNKVPGDVVARLIRPEGRLIRPADPRNRPHPDKLRWHRENVFGQVLAAGPAPWD</sequence>
<evidence type="ECO:0000313" key="2">
    <source>
        <dbReference type="EMBL" id="PTW51557.1"/>
    </source>
</evidence>
<dbReference type="RefSeq" id="WP_108024328.1">
    <property type="nucleotide sequence ID" value="NZ_QAYC01000002.1"/>
</dbReference>
<dbReference type="Pfam" id="PF13391">
    <property type="entry name" value="HNH_2"/>
    <property type="match status" value="1"/>
</dbReference>
<feature type="domain" description="HNH nuclease" evidence="1">
    <location>
        <begin position="192"/>
        <end position="245"/>
    </location>
</feature>
<evidence type="ECO:0000313" key="3">
    <source>
        <dbReference type="Proteomes" id="UP000244037"/>
    </source>
</evidence>
<reference evidence="2 3" key="1">
    <citation type="submission" date="2018-04" db="EMBL/GenBank/DDBJ databases">
        <title>Genomic Encyclopedia of Archaeal and Bacterial Type Strains, Phase II (KMG-II): from individual species to whole genera.</title>
        <authorList>
            <person name="Goeker M."/>
        </authorList>
    </citation>
    <scope>NUCLEOTIDE SEQUENCE [LARGE SCALE GENOMIC DNA]</scope>
    <source>
        <strain evidence="2 3">DSM 19783</strain>
    </source>
</reference>
<dbReference type="Proteomes" id="UP000244037">
    <property type="component" value="Unassembled WGS sequence"/>
</dbReference>
<name>A0A8E3ARZ0_9RHOB</name>
<accession>A0A8E3ARZ0</accession>
<keyword evidence="2" id="KW-0255">Endonuclease</keyword>
<proteinExistence type="predicted"/>
<dbReference type="OrthoDB" id="7181882at2"/>
<keyword evidence="3" id="KW-1185">Reference proteome</keyword>
<comment type="caution">
    <text evidence="2">The sequence shown here is derived from an EMBL/GenBank/DDBJ whole genome shotgun (WGS) entry which is preliminary data.</text>
</comment>
<dbReference type="EMBL" id="QAYC01000002">
    <property type="protein sequence ID" value="PTW51557.1"/>
    <property type="molecule type" value="Genomic_DNA"/>
</dbReference>
<organism evidence="2 3">
    <name type="scientific">Rhodovulum kholense</name>
    <dbReference type="NCBI Taxonomy" id="453584"/>
    <lineage>
        <taxon>Bacteria</taxon>
        <taxon>Pseudomonadati</taxon>
        <taxon>Pseudomonadota</taxon>
        <taxon>Alphaproteobacteria</taxon>
        <taxon>Rhodobacterales</taxon>
        <taxon>Paracoccaceae</taxon>
        <taxon>Rhodovulum</taxon>
    </lineage>
</organism>
<gene>
    <name evidence="2" type="ORF">C8N38_102351</name>
</gene>
<keyword evidence="2" id="KW-0540">Nuclease</keyword>
<evidence type="ECO:0000259" key="1">
    <source>
        <dbReference type="Pfam" id="PF13391"/>
    </source>
</evidence>
<dbReference type="GO" id="GO:0004519">
    <property type="term" value="F:endonuclease activity"/>
    <property type="evidence" value="ECO:0007669"/>
    <property type="project" value="UniProtKB-KW"/>
</dbReference>
<dbReference type="AlphaFoldDB" id="A0A8E3ARZ0"/>
<protein>
    <submittedName>
        <fullName evidence="2">Putative restriction endonuclease</fullName>
    </submittedName>
</protein>